<evidence type="ECO:0000256" key="5">
    <source>
        <dbReference type="SAM" id="Phobius"/>
    </source>
</evidence>
<dbReference type="SUPFAM" id="SSF103473">
    <property type="entry name" value="MFS general substrate transporter"/>
    <property type="match status" value="1"/>
</dbReference>
<evidence type="ECO:0000256" key="3">
    <source>
        <dbReference type="ARBA" id="ARBA00022989"/>
    </source>
</evidence>
<keyword evidence="4 5" id="KW-0472">Membrane</keyword>
<feature type="transmembrane region" description="Helical" evidence="5">
    <location>
        <begin position="19"/>
        <end position="45"/>
    </location>
</feature>
<dbReference type="PROSITE" id="PS50850">
    <property type="entry name" value="MFS"/>
    <property type="match status" value="1"/>
</dbReference>
<dbReference type="EMBL" id="ANPE02000196">
    <property type="protein sequence ID" value="EMY33139.1"/>
    <property type="molecule type" value="Genomic_DNA"/>
</dbReference>
<dbReference type="AlphaFoldDB" id="N1UZB9"/>
<accession>N1UZB9</accession>
<comment type="caution">
    <text evidence="7">The sequence shown here is derived from an EMBL/GenBank/DDBJ whole genome shotgun (WGS) entry which is preliminary data.</text>
</comment>
<evidence type="ECO:0000256" key="1">
    <source>
        <dbReference type="ARBA" id="ARBA00004651"/>
    </source>
</evidence>
<keyword evidence="8" id="KW-1185">Reference proteome</keyword>
<dbReference type="Proteomes" id="UP000010729">
    <property type="component" value="Unassembled WGS sequence"/>
</dbReference>
<name>N1UZB9_9MICC</name>
<dbReference type="Gene3D" id="1.20.1250.20">
    <property type="entry name" value="MFS general substrate transporter like domains"/>
    <property type="match status" value="1"/>
</dbReference>
<comment type="subcellular location">
    <subcellularLocation>
        <location evidence="1">Cell membrane</location>
        <topology evidence="1">Multi-pass membrane protein</topology>
    </subcellularLocation>
</comment>
<evidence type="ECO:0000256" key="4">
    <source>
        <dbReference type="ARBA" id="ARBA00023136"/>
    </source>
</evidence>
<feature type="transmembrane region" description="Helical" evidence="5">
    <location>
        <begin position="146"/>
        <end position="167"/>
    </location>
</feature>
<dbReference type="InterPro" id="IPR005829">
    <property type="entry name" value="Sugar_transporter_CS"/>
</dbReference>
<feature type="transmembrane region" description="Helical" evidence="5">
    <location>
        <begin position="406"/>
        <end position="427"/>
    </location>
</feature>
<dbReference type="OrthoDB" id="9787026at2"/>
<dbReference type="InterPro" id="IPR036259">
    <property type="entry name" value="MFS_trans_sf"/>
</dbReference>
<dbReference type="GO" id="GO:0005886">
    <property type="term" value="C:plasma membrane"/>
    <property type="evidence" value="ECO:0007669"/>
    <property type="project" value="UniProtKB-SubCell"/>
</dbReference>
<keyword evidence="3 5" id="KW-1133">Transmembrane helix</keyword>
<dbReference type="RefSeq" id="WP_005271642.1">
    <property type="nucleotide sequence ID" value="NZ_ANPE02000196.1"/>
</dbReference>
<evidence type="ECO:0000259" key="6">
    <source>
        <dbReference type="PROSITE" id="PS50850"/>
    </source>
</evidence>
<feature type="domain" description="Major facilitator superfamily (MFS) profile" evidence="6">
    <location>
        <begin position="19"/>
        <end position="432"/>
    </location>
</feature>
<feature type="transmembrane region" description="Helical" evidence="5">
    <location>
        <begin position="57"/>
        <end position="75"/>
    </location>
</feature>
<dbReference type="PROSITE" id="PS00217">
    <property type="entry name" value="SUGAR_TRANSPORT_2"/>
    <property type="match status" value="1"/>
</dbReference>
<dbReference type="GO" id="GO:0046943">
    <property type="term" value="F:carboxylic acid transmembrane transporter activity"/>
    <property type="evidence" value="ECO:0007669"/>
    <property type="project" value="TreeGrafter"/>
</dbReference>
<dbReference type="InterPro" id="IPR020846">
    <property type="entry name" value="MFS_dom"/>
</dbReference>
<gene>
    <name evidence="7" type="ORF">D477_016330</name>
</gene>
<evidence type="ECO:0000313" key="8">
    <source>
        <dbReference type="Proteomes" id="UP000010729"/>
    </source>
</evidence>
<dbReference type="Pfam" id="PF07690">
    <property type="entry name" value="MFS_1"/>
    <property type="match status" value="1"/>
</dbReference>
<feature type="transmembrane region" description="Helical" evidence="5">
    <location>
        <begin position="318"/>
        <end position="338"/>
    </location>
</feature>
<reference evidence="7 8" key="1">
    <citation type="journal article" date="2013" name="Genome Announc.">
        <title>Draft Genome Sequence of Arthrobacter crystallopoietes Strain BAB-32, Revealing Genes for Bioremediation.</title>
        <authorList>
            <person name="Joshi M.N."/>
            <person name="Pandit A.S."/>
            <person name="Sharma A."/>
            <person name="Pandya R.V."/>
            <person name="Desai S.M."/>
            <person name="Saxena A.K."/>
            <person name="Bagatharia S.B."/>
        </authorList>
    </citation>
    <scope>NUCLEOTIDE SEQUENCE [LARGE SCALE GENOMIC DNA]</scope>
    <source>
        <strain evidence="7 8">BAB-32</strain>
    </source>
</reference>
<protein>
    <submittedName>
        <fullName evidence="7">Benzoate transport protein</fullName>
    </submittedName>
</protein>
<evidence type="ECO:0000256" key="2">
    <source>
        <dbReference type="ARBA" id="ARBA00022692"/>
    </source>
</evidence>
<feature type="transmembrane region" description="Helical" evidence="5">
    <location>
        <begin position="87"/>
        <end position="107"/>
    </location>
</feature>
<feature type="transmembrane region" description="Helical" evidence="5">
    <location>
        <begin position="344"/>
        <end position="366"/>
    </location>
</feature>
<dbReference type="PANTHER" id="PTHR23508">
    <property type="entry name" value="CARBOXYLIC ACID TRANSPORTER PROTEIN HOMOLOG"/>
    <property type="match status" value="1"/>
</dbReference>
<dbReference type="PROSITE" id="PS00216">
    <property type="entry name" value="SUGAR_TRANSPORT_1"/>
    <property type="match status" value="1"/>
</dbReference>
<evidence type="ECO:0000313" key="7">
    <source>
        <dbReference type="EMBL" id="EMY33139.1"/>
    </source>
</evidence>
<feature type="transmembrane region" description="Helical" evidence="5">
    <location>
        <begin position="113"/>
        <end position="134"/>
    </location>
</feature>
<dbReference type="PANTHER" id="PTHR23508:SF10">
    <property type="entry name" value="CARBOXYLIC ACID TRANSPORTER PROTEIN HOMOLOG"/>
    <property type="match status" value="1"/>
</dbReference>
<dbReference type="CDD" id="cd17365">
    <property type="entry name" value="MFS_PcaK_like"/>
    <property type="match status" value="1"/>
</dbReference>
<dbReference type="InterPro" id="IPR011701">
    <property type="entry name" value="MFS"/>
</dbReference>
<proteinExistence type="predicted"/>
<feature type="transmembrane region" description="Helical" evidence="5">
    <location>
        <begin position="286"/>
        <end position="306"/>
    </location>
</feature>
<feature type="transmembrane region" description="Helical" evidence="5">
    <location>
        <begin position="255"/>
        <end position="274"/>
    </location>
</feature>
<organism evidence="7 8">
    <name type="scientific">Arthrobacter crystallopoietes BAB-32</name>
    <dbReference type="NCBI Taxonomy" id="1246476"/>
    <lineage>
        <taxon>Bacteria</taxon>
        <taxon>Bacillati</taxon>
        <taxon>Actinomycetota</taxon>
        <taxon>Actinomycetes</taxon>
        <taxon>Micrococcales</taxon>
        <taxon>Micrococcaceae</taxon>
        <taxon>Crystallibacter</taxon>
    </lineage>
</organism>
<sequence length="450" mass="47500">MATAAVNTWNVPPRTTRRVLFCCWLAILAEGYDVGVLGAVLPALAEYRAWDLSPLELGGLGAYALVGMLFGALFIGTLSDLYGRKKMLLLSMLIFTLTQAGAAVAPTPELFGLFRLIGGLGMGGVIPVAAALTIEYSAPNKRSFNYGVMYSGYSLGIVAAALVALVLLPVAGWRWVIAIGALPVVLLPVIARLLPESLDYLEAKGRRQAADRLANRLGIEPYIPAVSAPAAGAAAEPWWRTITAMFSPRYLRSTVFFWISLFCGMVLVYGLNTWLPSIMKAAGYDLGSSLAFLLVFSLASAAGGLALGRAADKYGQKLILVVFYLLGGLGILLLMFPGNMVVNLLFVAFAGIGSISTSLVLTGYIADYYPANVRATATGWALSFARIGAISGPLIGGWIGSAALPFEWNFMIFAGIAAVAAAAVALIPKRRATEPESQAAGEETADVTAR</sequence>
<feature type="transmembrane region" description="Helical" evidence="5">
    <location>
        <begin position="173"/>
        <end position="194"/>
    </location>
</feature>
<keyword evidence="2 5" id="KW-0812">Transmembrane</keyword>
<feature type="transmembrane region" description="Helical" evidence="5">
    <location>
        <begin position="378"/>
        <end position="400"/>
    </location>
</feature>